<dbReference type="Pfam" id="PF05236">
    <property type="entry name" value="TAF4"/>
    <property type="match status" value="1"/>
</dbReference>
<keyword evidence="3" id="KW-0805">Transcription regulation</keyword>
<feature type="compositionally biased region" description="Polar residues" evidence="6">
    <location>
        <begin position="336"/>
        <end position="350"/>
    </location>
</feature>
<dbReference type="PANTHER" id="PTHR15138">
    <property type="entry name" value="TRANSCRIPTION INITIATION FACTOR TFIID SUBUNIT 4"/>
    <property type="match status" value="1"/>
</dbReference>
<dbReference type="Proteomes" id="UP000278807">
    <property type="component" value="Unassembled WGS sequence"/>
</dbReference>
<reference evidence="8 9" key="2">
    <citation type="submission" date="2018-11" db="EMBL/GenBank/DDBJ databases">
        <authorList>
            <consortium name="Pathogen Informatics"/>
        </authorList>
    </citation>
    <scope>NUCLEOTIDE SEQUENCE [LARGE SCALE GENOMIC DNA]</scope>
</reference>
<dbReference type="InterPro" id="IPR007900">
    <property type="entry name" value="TAF4_C"/>
</dbReference>
<reference evidence="10" key="1">
    <citation type="submission" date="2017-02" db="UniProtKB">
        <authorList>
            <consortium name="WormBaseParasite"/>
        </authorList>
    </citation>
    <scope>IDENTIFICATION</scope>
</reference>
<dbReference type="OrthoDB" id="21060at2759"/>
<dbReference type="WBParaSite" id="HNAJ_0001149201-mRNA-1">
    <property type="protein sequence ID" value="HNAJ_0001149201-mRNA-1"/>
    <property type="gene ID" value="HNAJ_0001149201"/>
</dbReference>
<dbReference type="STRING" id="102285.A0A0R3TUP2"/>
<evidence type="ECO:0000256" key="1">
    <source>
        <dbReference type="ARBA" id="ARBA00004123"/>
    </source>
</evidence>
<name>A0A0R3TUP2_RODNA</name>
<proteinExistence type="inferred from homology"/>
<feature type="compositionally biased region" description="Low complexity" evidence="6">
    <location>
        <begin position="351"/>
        <end position="372"/>
    </location>
</feature>
<dbReference type="Gene3D" id="1.20.120.1110">
    <property type="entry name" value="TAFH/NHR1 domain"/>
    <property type="match status" value="1"/>
</dbReference>
<dbReference type="PANTHER" id="PTHR15138:SF14">
    <property type="entry name" value="TRANSCRIPTION INITIATION FACTOR TFIID SUBUNIT 4"/>
    <property type="match status" value="1"/>
</dbReference>
<gene>
    <name evidence="8" type="ORF">HNAJ_LOCUS11482</name>
</gene>
<evidence type="ECO:0000256" key="6">
    <source>
        <dbReference type="SAM" id="MobiDB-lite"/>
    </source>
</evidence>
<evidence type="ECO:0000256" key="3">
    <source>
        <dbReference type="ARBA" id="ARBA00023015"/>
    </source>
</evidence>
<dbReference type="GO" id="GO:0005669">
    <property type="term" value="C:transcription factor TFIID complex"/>
    <property type="evidence" value="ECO:0007669"/>
    <property type="project" value="InterPro"/>
</dbReference>
<sequence>MSRQVINRPVYIVKRAPPSQPNLLPVRSLPNQALNHQTNGVVGTQAPGGKNLFPAMLSHICPIIVEPSAAQASGSAISLAKFLNHILTSRKAATGERAQVTQLVQDLIVSCDVFLVQLYSHLKTSGRQDVDNLFYTGLPKLRMNLINGTAAIPNIRPPNPSVLVGASTITTAATVVATSTVSQARRAIIHTPSQSSASHNLPPPSPVVVGNLPPNSTFQLSTSSKPIRPAPLRPITPRLHTSLFSPRAAVTNSPTPIRLLLPVSTITNTTRLQLRHKPPTNHSTALFRSESGTTLIAPNPPTILLPLGTKLRTLIPSPLPPSTPSITSSSAEPAPNSTLTPPASSFLSPHTTVSSTTNVSSSSSSSSKSMSSPQPTACSQLDQPFFPVSQIRLFLASKLPPNEVASLTEDSLNCMAHGLNTLLRSLLTRISLVAGHKATKFADDPHLEQVDHAREQIGILQKMHEFDQEKRCELQTEFIHEAAKASCVFFSLKINKDTRKRNGNGEEAKIREMAIQLKKEKDERERQEQANLTALSAIGTLPNKRPRLSMNLPSSEQTIITTGGNLSSNLNSSTNAATAINENIINPAI</sequence>
<feature type="region of interest" description="Disordered" evidence="6">
    <location>
        <begin position="315"/>
        <end position="378"/>
    </location>
</feature>
<evidence type="ECO:0000313" key="10">
    <source>
        <dbReference type="WBParaSite" id="HNAJ_0001149201-mRNA-1"/>
    </source>
</evidence>
<evidence type="ECO:0000259" key="7">
    <source>
        <dbReference type="Pfam" id="PF05236"/>
    </source>
</evidence>
<feature type="compositionally biased region" description="Low complexity" evidence="6">
    <location>
        <begin position="324"/>
        <end position="335"/>
    </location>
</feature>
<evidence type="ECO:0000256" key="4">
    <source>
        <dbReference type="ARBA" id="ARBA00023163"/>
    </source>
</evidence>
<evidence type="ECO:0000313" key="9">
    <source>
        <dbReference type="Proteomes" id="UP000278807"/>
    </source>
</evidence>
<keyword evidence="9" id="KW-1185">Reference proteome</keyword>
<accession>A0A0R3TUP2</accession>
<protein>
    <submittedName>
        <fullName evidence="10">TAF4 domain-containing protein</fullName>
    </submittedName>
</protein>
<keyword evidence="4" id="KW-0804">Transcription</keyword>
<dbReference type="GO" id="GO:0016251">
    <property type="term" value="F:RNA polymerase II general transcription initiation factor activity"/>
    <property type="evidence" value="ECO:0007669"/>
    <property type="project" value="TreeGrafter"/>
</dbReference>
<dbReference type="AlphaFoldDB" id="A0A0R3TUP2"/>
<dbReference type="InterPro" id="IPR037249">
    <property type="entry name" value="TAFH/NHR1_dom_sf"/>
</dbReference>
<organism evidence="10">
    <name type="scientific">Rodentolepis nana</name>
    <name type="common">Dwarf tapeworm</name>
    <name type="synonym">Hymenolepis nana</name>
    <dbReference type="NCBI Taxonomy" id="102285"/>
    <lineage>
        <taxon>Eukaryota</taxon>
        <taxon>Metazoa</taxon>
        <taxon>Spiralia</taxon>
        <taxon>Lophotrochozoa</taxon>
        <taxon>Platyhelminthes</taxon>
        <taxon>Cestoda</taxon>
        <taxon>Eucestoda</taxon>
        <taxon>Cyclophyllidea</taxon>
        <taxon>Hymenolepididae</taxon>
        <taxon>Rodentolepis</taxon>
    </lineage>
</organism>
<comment type="subcellular location">
    <subcellularLocation>
        <location evidence="1">Nucleus</location>
    </subcellularLocation>
</comment>
<dbReference type="InterPro" id="IPR045144">
    <property type="entry name" value="TAF4"/>
</dbReference>
<evidence type="ECO:0000256" key="5">
    <source>
        <dbReference type="ARBA" id="ARBA00023242"/>
    </source>
</evidence>
<feature type="domain" description="Transcription initiation factor TFIID component TAF4 C-terminal" evidence="7">
    <location>
        <begin position="366"/>
        <end position="575"/>
    </location>
</feature>
<dbReference type="EMBL" id="UZAE01013601">
    <property type="protein sequence ID" value="VDO10554.1"/>
    <property type="molecule type" value="Genomic_DNA"/>
</dbReference>
<dbReference type="GO" id="GO:0006367">
    <property type="term" value="P:transcription initiation at RNA polymerase II promoter"/>
    <property type="evidence" value="ECO:0007669"/>
    <property type="project" value="TreeGrafter"/>
</dbReference>
<evidence type="ECO:0000313" key="8">
    <source>
        <dbReference type="EMBL" id="VDO10554.1"/>
    </source>
</evidence>
<evidence type="ECO:0000256" key="2">
    <source>
        <dbReference type="ARBA" id="ARBA00006178"/>
    </source>
</evidence>
<dbReference type="GO" id="GO:0003677">
    <property type="term" value="F:DNA binding"/>
    <property type="evidence" value="ECO:0007669"/>
    <property type="project" value="TreeGrafter"/>
</dbReference>
<keyword evidence="5" id="KW-0539">Nucleus</keyword>
<comment type="similarity">
    <text evidence="2">Belongs to the TAF4 family.</text>
</comment>